<organism evidence="2 3">
    <name type="scientific">Acanthosepion pharaonis</name>
    <name type="common">Pharaoh cuttlefish</name>
    <name type="synonym">Sepia pharaonis</name>
    <dbReference type="NCBI Taxonomy" id="158019"/>
    <lineage>
        <taxon>Eukaryota</taxon>
        <taxon>Metazoa</taxon>
        <taxon>Spiralia</taxon>
        <taxon>Lophotrochozoa</taxon>
        <taxon>Mollusca</taxon>
        <taxon>Cephalopoda</taxon>
        <taxon>Coleoidea</taxon>
        <taxon>Decapodiformes</taxon>
        <taxon>Sepiida</taxon>
        <taxon>Sepiina</taxon>
        <taxon>Sepiidae</taxon>
        <taxon>Acanthosepion</taxon>
    </lineage>
</organism>
<name>A0A812DDH8_ACAPH</name>
<reference evidence="2" key="1">
    <citation type="submission" date="2021-01" db="EMBL/GenBank/DDBJ databases">
        <authorList>
            <person name="Li R."/>
            <person name="Bekaert M."/>
        </authorList>
    </citation>
    <scope>NUCLEOTIDE SEQUENCE</scope>
    <source>
        <strain evidence="2">Farmed</strain>
    </source>
</reference>
<proteinExistence type="predicted"/>
<keyword evidence="1" id="KW-0472">Membrane</keyword>
<evidence type="ECO:0000313" key="3">
    <source>
        <dbReference type="Proteomes" id="UP000597762"/>
    </source>
</evidence>
<dbReference type="AlphaFoldDB" id="A0A812DDH8"/>
<protein>
    <submittedName>
        <fullName evidence="2">Uncharacterized protein</fullName>
    </submittedName>
</protein>
<gene>
    <name evidence="2" type="ORF">SPHA_51708</name>
</gene>
<evidence type="ECO:0000256" key="1">
    <source>
        <dbReference type="SAM" id="Phobius"/>
    </source>
</evidence>
<feature type="transmembrane region" description="Helical" evidence="1">
    <location>
        <begin position="123"/>
        <end position="141"/>
    </location>
</feature>
<keyword evidence="3" id="KW-1185">Reference proteome</keyword>
<dbReference type="Proteomes" id="UP000597762">
    <property type="component" value="Unassembled WGS sequence"/>
</dbReference>
<sequence length="438" mass="50167">MYPPPFSAVSSFPFLSPPFSIPFPITPRADPFIPLFSHLHFSLTFYPICTILFPLFLSSFLLSFLHSFLFLSSPFLSHSSFLFFLITFLPFNLSHLHFCNHLFSPLFSLISISHPIHLPCSALPVFSSPFLYYLISTFHLFSHLHFSPNHHFLIPFSLISISFLLFSHSPFLYNHLNPLLLHVFFSPISPFLFPSHQTLSHSSFLFSNHLILPSISHPISPPPIPFLSASNACHLSTFSLISFSHHFSFHFFSSPFLINHFNLCSIHLFSLSPFLSPFYHTPTIHSCLFLLSISLLTYPIRPSSSCHFFLSHFSCNHFLSLQHSLFPPFLSLHFSSFTSHFSLISISHFSILQHYFLFISHFHVHLIDPLIPAFFLLSISLQPPNLHCNIHPTFLSSPFLTPACFTFLSISHITLSIPSFHPLPPFLCFLSHLPFSLH</sequence>
<keyword evidence="1" id="KW-1133">Transmembrane helix</keyword>
<comment type="caution">
    <text evidence="2">The sequence shown here is derived from an EMBL/GenBank/DDBJ whole genome shotgun (WGS) entry which is preliminary data.</text>
</comment>
<dbReference type="EMBL" id="CAHIKZ030003152">
    <property type="protein sequence ID" value="CAE1296910.1"/>
    <property type="molecule type" value="Genomic_DNA"/>
</dbReference>
<feature type="transmembrane region" description="Helical" evidence="1">
    <location>
        <begin position="45"/>
        <end position="69"/>
    </location>
</feature>
<accession>A0A812DDH8</accession>
<keyword evidence="1" id="KW-0812">Transmembrane</keyword>
<evidence type="ECO:0000313" key="2">
    <source>
        <dbReference type="EMBL" id="CAE1296910.1"/>
    </source>
</evidence>
<feature type="transmembrane region" description="Helical" evidence="1">
    <location>
        <begin position="153"/>
        <end position="173"/>
    </location>
</feature>